<sequence length="123" mass="13911">MTCPSKLKDQISYFFINRIRFTPLSLAFCHLLKSHGPPRGEKTVKYGEAPYFKTLTQRITSYVRLYNILTASLVFWCNNCSPRIFSGGLNVTAFGYQLGEVGPFAFCSGTASHLPYPLHSFMK</sequence>
<organism evidence="1 2">
    <name type="scientific">Caerostris darwini</name>
    <dbReference type="NCBI Taxonomy" id="1538125"/>
    <lineage>
        <taxon>Eukaryota</taxon>
        <taxon>Metazoa</taxon>
        <taxon>Ecdysozoa</taxon>
        <taxon>Arthropoda</taxon>
        <taxon>Chelicerata</taxon>
        <taxon>Arachnida</taxon>
        <taxon>Araneae</taxon>
        <taxon>Araneomorphae</taxon>
        <taxon>Entelegynae</taxon>
        <taxon>Araneoidea</taxon>
        <taxon>Araneidae</taxon>
        <taxon>Caerostris</taxon>
    </lineage>
</organism>
<accession>A0AAV4X5A5</accession>
<name>A0AAV4X5A5_9ARAC</name>
<protein>
    <submittedName>
        <fullName evidence="1">Uncharacterized protein</fullName>
    </submittedName>
</protein>
<gene>
    <name evidence="1" type="ORF">CDAR_194851</name>
</gene>
<dbReference type="Proteomes" id="UP001054837">
    <property type="component" value="Unassembled WGS sequence"/>
</dbReference>
<evidence type="ECO:0000313" key="1">
    <source>
        <dbReference type="EMBL" id="GIY90456.1"/>
    </source>
</evidence>
<keyword evidence="2" id="KW-1185">Reference proteome</keyword>
<evidence type="ECO:0000313" key="2">
    <source>
        <dbReference type="Proteomes" id="UP001054837"/>
    </source>
</evidence>
<comment type="caution">
    <text evidence="1">The sequence shown here is derived from an EMBL/GenBank/DDBJ whole genome shotgun (WGS) entry which is preliminary data.</text>
</comment>
<dbReference type="AlphaFoldDB" id="A0AAV4X5A5"/>
<dbReference type="EMBL" id="BPLQ01015713">
    <property type="protein sequence ID" value="GIY90456.1"/>
    <property type="molecule type" value="Genomic_DNA"/>
</dbReference>
<reference evidence="1 2" key="1">
    <citation type="submission" date="2021-06" db="EMBL/GenBank/DDBJ databases">
        <title>Caerostris darwini draft genome.</title>
        <authorList>
            <person name="Kono N."/>
            <person name="Arakawa K."/>
        </authorList>
    </citation>
    <scope>NUCLEOTIDE SEQUENCE [LARGE SCALE GENOMIC DNA]</scope>
</reference>
<proteinExistence type="predicted"/>